<feature type="compositionally biased region" description="Low complexity" evidence="1">
    <location>
        <begin position="76"/>
        <end position="89"/>
    </location>
</feature>
<evidence type="ECO:0000256" key="1">
    <source>
        <dbReference type="SAM" id="MobiDB-lite"/>
    </source>
</evidence>
<feature type="compositionally biased region" description="Polar residues" evidence="1">
    <location>
        <begin position="26"/>
        <end position="35"/>
    </location>
</feature>
<proteinExistence type="predicted"/>
<keyword evidence="3" id="KW-1185">Reference proteome</keyword>
<evidence type="ECO:0000313" key="2">
    <source>
        <dbReference type="EMBL" id="EFJ10459.1"/>
    </source>
</evidence>
<accession>D8SYH7</accession>
<feature type="compositionally biased region" description="Low complexity" evidence="1">
    <location>
        <begin position="270"/>
        <end position="325"/>
    </location>
</feature>
<gene>
    <name evidence="2" type="ORF">SELMODRAFT_447324</name>
</gene>
<sequence length="380" mass="41279">MELSIEKLRSPRRRSSFSSSFFPEDQASSACSTPFVSAPSSPRYCYYSAPPSPPPRHDLGGAEAAVPFSWEERPGTPKSSSPTSSSRTTMKNSVDHLAAMGMGFHFSAPVSPQRGEFDHQVNGGLIDEFEFSSARISDADSVVSHADELFFQGQILPLTLPSRLKHHKSISLQLQDFSPRTSDVFSPGAALSSHQLPSPKPLLKSPPRLSSPLQSPHRSRSPSKLAKVGFENSFRSRSRHPPPSSPRRSLRELLHLNVSTKFAILKPSDSRSGSKSSSGTDSRSGSLKSSGTDSRSSSNSSSSQRFSNSRSSSVSSSGGNSAASRQVTPVSSRELLQNYSKNHKPQELRRKTLLPYSQGLLGCLSCLTVPSLRRVQDLDY</sequence>
<dbReference type="Proteomes" id="UP000001514">
    <property type="component" value="Unassembled WGS sequence"/>
</dbReference>
<dbReference type="OMA" id="HELHYRT"/>
<dbReference type="HOGENOM" id="CLU_047629_2_0_1"/>
<evidence type="ECO:0000313" key="3">
    <source>
        <dbReference type="Proteomes" id="UP000001514"/>
    </source>
</evidence>
<feature type="compositionally biased region" description="Low complexity" evidence="1">
    <location>
        <begin position="37"/>
        <end position="49"/>
    </location>
</feature>
<dbReference type="Gramene" id="EFJ10459">
    <property type="protein sequence ID" value="EFJ10459"/>
    <property type="gene ID" value="SELMODRAFT_447324"/>
</dbReference>
<dbReference type="AlphaFoldDB" id="D8SYH7"/>
<dbReference type="PANTHER" id="PTHR33095">
    <property type="entry name" value="OS07G0619500 PROTEIN"/>
    <property type="match status" value="1"/>
</dbReference>
<reference evidence="2 3" key="1">
    <citation type="journal article" date="2011" name="Science">
        <title>The Selaginella genome identifies genetic changes associated with the evolution of vascular plants.</title>
        <authorList>
            <person name="Banks J.A."/>
            <person name="Nishiyama T."/>
            <person name="Hasebe M."/>
            <person name="Bowman J.L."/>
            <person name="Gribskov M."/>
            <person name="dePamphilis C."/>
            <person name="Albert V.A."/>
            <person name="Aono N."/>
            <person name="Aoyama T."/>
            <person name="Ambrose B.A."/>
            <person name="Ashton N.W."/>
            <person name="Axtell M.J."/>
            <person name="Barker E."/>
            <person name="Barker M.S."/>
            <person name="Bennetzen J.L."/>
            <person name="Bonawitz N.D."/>
            <person name="Chapple C."/>
            <person name="Cheng C."/>
            <person name="Correa L.G."/>
            <person name="Dacre M."/>
            <person name="DeBarry J."/>
            <person name="Dreyer I."/>
            <person name="Elias M."/>
            <person name="Engstrom E.M."/>
            <person name="Estelle M."/>
            <person name="Feng L."/>
            <person name="Finet C."/>
            <person name="Floyd S.K."/>
            <person name="Frommer W.B."/>
            <person name="Fujita T."/>
            <person name="Gramzow L."/>
            <person name="Gutensohn M."/>
            <person name="Harholt J."/>
            <person name="Hattori M."/>
            <person name="Heyl A."/>
            <person name="Hirai T."/>
            <person name="Hiwatashi Y."/>
            <person name="Ishikawa M."/>
            <person name="Iwata M."/>
            <person name="Karol K.G."/>
            <person name="Koehler B."/>
            <person name="Kolukisaoglu U."/>
            <person name="Kubo M."/>
            <person name="Kurata T."/>
            <person name="Lalonde S."/>
            <person name="Li K."/>
            <person name="Li Y."/>
            <person name="Litt A."/>
            <person name="Lyons E."/>
            <person name="Manning G."/>
            <person name="Maruyama T."/>
            <person name="Michael T.P."/>
            <person name="Mikami K."/>
            <person name="Miyazaki S."/>
            <person name="Morinaga S."/>
            <person name="Murata T."/>
            <person name="Mueller-Roeber B."/>
            <person name="Nelson D.R."/>
            <person name="Obara M."/>
            <person name="Oguri Y."/>
            <person name="Olmstead R.G."/>
            <person name="Onodera N."/>
            <person name="Petersen B.L."/>
            <person name="Pils B."/>
            <person name="Prigge M."/>
            <person name="Rensing S.A."/>
            <person name="Riano-Pachon D.M."/>
            <person name="Roberts A.W."/>
            <person name="Sato Y."/>
            <person name="Scheller H.V."/>
            <person name="Schulz B."/>
            <person name="Schulz C."/>
            <person name="Shakirov E.V."/>
            <person name="Shibagaki N."/>
            <person name="Shinohara N."/>
            <person name="Shippen D.E."/>
            <person name="Soerensen I."/>
            <person name="Sotooka R."/>
            <person name="Sugimoto N."/>
            <person name="Sugita M."/>
            <person name="Sumikawa N."/>
            <person name="Tanurdzic M."/>
            <person name="Theissen G."/>
            <person name="Ulvskov P."/>
            <person name="Wakazuki S."/>
            <person name="Weng J.K."/>
            <person name="Willats W.W."/>
            <person name="Wipf D."/>
            <person name="Wolf P.G."/>
            <person name="Yang L."/>
            <person name="Zimmer A.D."/>
            <person name="Zhu Q."/>
            <person name="Mitros T."/>
            <person name="Hellsten U."/>
            <person name="Loque D."/>
            <person name="Otillar R."/>
            <person name="Salamov A."/>
            <person name="Schmutz J."/>
            <person name="Shapiro H."/>
            <person name="Lindquist E."/>
            <person name="Lucas S."/>
            <person name="Rokhsar D."/>
            <person name="Grigoriev I.V."/>
        </authorList>
    </citation>
    <scope>NUCLEOTIDE SEQUENCE [LARGE SCALE GENOMIC DNA]</scope>
</reference>
<feature type="region of interest" description="Disordered" evidence="1">
    <location>
        <begin position="185"/>
        <end position="251"/>
    </location>
</feature>
<feature type="region of interest" description="Disordered" evidence="1">
    <location>
        <begin position="1"/>
        <end position="90"/>
    </location>
</feature>
<dbReference type="EMBL" id="GL377653">
    <property type="protein sequence ID" value="EFJ10459.1"/>
    <property type="molecule type" value="Genomic_DNA"/>
</dbReference>
<feature type="region of interest" description="Disordered" evidence="1">
    <location>
        <begin position="264"/>
        <end position="332"/>
    </location>
</feature>
<protein>
    <submittedName>
        <fullName evidence="2">Uncharacterized protein</fullName>
    </submittedName>
</protein>
<dbReference type="FunCoup" id="D8SYH7">
    <property type="interactions" value="866"/>
</dbReference>
<dbReference type="OrthoDB" id="360161at2759"/>
<dbReference type="InParanoid" id="D8SYH7"/>
<dbReference type="PANTHER" id="PTHR33095:SF57">
    <property type="entry name" value="EXPRESSED PROTEIN"/>
    <property type="match status" value="1"/>
</dbReference>
<organism evidence="3">
    <name type="scientific">Selaginella moellendorffii</name>
    <name type="common">Spikemoss</name>
    <dbReference type="NCBI Taxonomy" id="88036"/>
    <lineage>
        <taxon>Eukaryota</taxon>
        <taxon>Viridiplantae</taxon>
        <taxon>Streptophyta</taxon>
        <taxon>Embryophyta</taxon>
        <taxon>Tracheophyta</taxon>
        <taxon>Lycopodiopsida</taxon>
        <taxon>Selaginellales</taxon>
        <taxon>Selaginellaceae</taxon>
        <taxon>Selaginella</taxon>
    </lineage>
</organism>
<dbReference type="KEGG" id="smo:SELMODRAFT_447324"/>
<name>D8SYH7_SELML</name>
<feature type="compositionally biased region" description="Low complexity" evidence="1">
    <location>
        <begin position="191"/>
        <end position="216"/>
    </location>
</feature>